<protein>
    <submittedName>
        <fullName evidence="1">Glutamate synthase (NADH)</fullName>
        <ecNumber evidence="1">1.4.1.14</ecNumber>
    </submittedName>
</protein>
<reference evidence="1" key="1">
    <citation type="journal article" date="2017" name="Nature">
        <title>The sunflower genome provides insights into oil metabolism, flowering and Asterid evolution.</title>
        <authorList>
            <person name="Badouin H."/>
            <person name="Gouzy J."/>
            <person name="Grassa C.J."/>
            <person name="Murat F."/>
            <person name="Staton S.E."/>
            <person name="Cottret L."/>
            <person name="Lelandais-Briere C."/>
            <person name="Owens G.L."/>
            <person name="Carrere S."/>
            <person name="Mayjonade B."/>
            <person name="Legrand L."/>
            <person name="Gill N."/>
            <person name="Kane N.C."/>
            <person name="Bowers J.E."/>
            <person name="Hubner S."/>
            <person name="Bellec A."/>
            <person name="Berard A."/>
            <person name="Berges H."/>
            <person name="Blanchet N."/>
            <person name="Boniface M.C."/>
            <person name="Brunel D."/>
            <person name="Catrice O."/>
            <person name="Chaidir N."/>
            <person name="Claudel C."/>
            <person name="Donnadieu C."/>
            <person name="Faraut T."/>
            <person name="Fievet G."/>
            <person name="Helmstetter N."/>
            <person name="King M."/>
            <person name="Knapp S.J."/>
            <person name="Lai Z."/>
            <person name="Le Paslier M.C."/>
            <person name="Lippi Y."/>
            <person name="Lorenzon L."/>
            <person name="Mandel J.R."/>
            <person name="Marage G."/>
            <person name="Marchand G."/>
            <person name="Marquand E."/>
            <person name="Bret-Mestries E."/>
            <person name="Morien E."/>
            <person name="Nambeesan S."/>
            <person name="Nguyen T."/>
            <person name="Pegot-Espagnet P."/>
            <person name="Pouilly N."/>
            <person name="Raftis F."/>
            <person name="Sallet E."/>
            <person name="Schiex T."/>
            <person name="Thomas J."/>
            <person name="Vandecasteele C."/>
            <person name="Vares D."/>
            <person name="Vear F."/>
            <person name="Vautrin S."/>
            <person name="Crespi M."/>
            <person name="Mangin B."/>
            <person name="Burke J.M."/>
            <person name="Salse J."/>
            <person name="Munos S."/>
            <person name="Vincourt P."/>
            <person name="Rieseberg L.H."/>
            <person name="Langlade N.B."/>
        </authorList>
    </citation>
    <scope>NUCLEOTIDE SEQUENCE</scope>
    <source>
        <tissue evidence="1">Leaves</tissue>
    </source>
</reference>
<name>A0A9K3I8Z4_HELAN</name>
<dbReference type="AlphaFoldDB" id="A0A9K3I8Z4"/>
<gene>
    <name evidence="1" type="ORF">HanXRQr2_Chr09g0403641</name>
</gene>
<keyword evidence="1" id="KW-0560">Oxidoreductase</keyword>
<organism evidence="1 2">
    <name type="scientific">Helianthus annuus</name>
    <name type="common">Common sunflower</name>
    <dbReference type="NCBI Taxonomy" id="4232"/>
    <lineage>
        <taxon>Eukaryota</taxon>
        <taxon>Viridiplantae</taxon>
        <taxon>Streptophyta</taxon>
        <taxon>Embryophyta</taxon>
        <taxon>Tracheophyta</taxon>
        <taxon>Spermatophyta</taxon>
        <taxon>Magnoliopsida</taxon>
        <taxon>eudicotyledons</taxon>
        <taxon>Gunneridae</taxon>
        <taxon>Pentapetalae</taxon>
        <taxon>asterids</taxon>
        <taxon>campanulids</taxon>
        <taxon>Asterales</taxon>
        <taxon>Asteraceae</taxon>
        <taxon>Asteroideae</taxon>
        <taxon>Heliantheae alliance</taxon>
        <taxon>Heliantheae</taxon>
        <taxon>Helianthus</taxon>
    </lineage>
</organism>
<sequence length="44" mass="4933">MVNCIKIRFRESDQAIEMLVDCGCETNASDGVEILAGLPHDFYK</sequence>
<proteinExistence type="predicted"/>
<accession>A0A9K3I8Z4</accession>
<evidence type="ECO:0000313" key="2">
    <source>
        <dbReference type="Proteomes" id="UP000215914"/>
    </source>
</evidence>
<keyword evidence="2" id="KW-1185">Reference proteome</keyword>
<comment type="caution">
    <text evidence="1">The sequence shown here is derived from an EMBL/GenBank/DDBJ whole genome shotgun (WGS) entry which is preliminary data.</text>
</comment>
<dbReference type="GO" id="GO:0016040">
    <property type="term" value="F:glutamate synthase (NADH) activity"/>
    <property type="evidence" value="ECO:0007669"/>
    <property type="project" value="UniProtKB-EC"/>
</dbReference>
<evidence type="ECO:0000313" key="1">
    <source>
        <dbReference type="EMBL" id="KAF5792225.1"/>
    </source>
</evidence>
<reference evidence="1" key="2">
    <citation type="submission" date="2020-06" db="EMBL/GenBank/DDBJ databases">
        <title>Helianthus annuus Genome sequencing and assembly Release 2.</title>
        <authorList>
            <person name="Gouzy J."/>
            <person name="Langlade N."/>
            <person name="Munos S."/>
        </authorList>
    </citation>
    <scope>NUCLEOTIDE SEQUENCE</scope>
    <source>
        <tissue evidence="1">Leaves</tissue>
    </source>
</reference>
<dbReference type="Proteomes" id="UP000215914">
    <property type="component" value="Unassembled WGS sequence"/>
</dbReference>
<dbReference type="EC" id="1.4.1.14" evidence="1"/>
<dbReference type="EMBL" id="MNCJ02000324">
    <property type="protein sequence ID" value="KAF5792225.1"/>
    <property type="molecule type" value="Genomic_DNA"/>
</dbReference>
<dbReference type="Gramene" id="mRNA:HanXRQr2_Chr09g0403641">
    <property type="protein sequence ID" value="mRNA:HanXRQr2_Chr09g0403641"/>
    <property type="gene ID" value="HanXRQr2_Chr09g0403641"/>
</dbReference>